<name>A0AAD8LM44_ACIOX</name>
<proteinExistence type="predicted"/>
<keyword evidence="1" id="KW-0472">Membrane</keyword>
<evidence type="ECO:0000313" key="3">
    <source>
        <dbReference type="Proteomes" id="UP001230051"/>
    </source>
</evidence>
<dbReference type="Gene3D" id="1.10.287.210">
    <property type="match status" value="1"/>
</dbReference>
<comment type="caution">
    <text evidence="2">The sequence shown here is derived from an EMBL/GenBank/DDBJ whole genome shotgun (WGS) entry which is preliminary data.</text>
</comment>
<dbReference type="PANTHER" id="PTHR10424">
    <property type="entry name" value="VIRAL ENVELOPE PROTEIN"/>
    <property type="match status" value="1"/>
</dbReference>
<gene>
    <name evidence="2" type="ORF">AOXY_G6959</name>
</gene>
<dbReference type="Pfam" id="PF00429">
    <property type="entry name" value="TLV_coat"/>
    <property type="match status" value="1"/>
</dbReference>
<dbReference type="AlphaFoldDB" id="A0AAD8LM44"/>
<keyword evidence="3" id="KW-1185">Reference proteome</keyword>
<feature type="transmembrane region" description="Helical" evidence="1">
    <location>
        <begin position="89"/>
        <end position="110"/>
    </location>
</feature>
<dbReference type="EMBL" id="JAGXEW010000006">
    <property type="protein sequence ID" value="KAK1170172.1"/>
    <property type="molecule type" value="Genomic_DNA"/>
</dbReference>
<dbReference type="InterPro" id="IPR018154">
    <property type="entry name" value="TLV/ENV_coat_polyprotein"/>
</dbReference>
<accession>A0AAD8LM44</accession>
<evidence type="ECO:0000313" key="2">
    <source>
        <dbReference type="EMBL" id="KAK1170172.1"/>
    </source>
</evidence>
<evidence type="ECO:0008006" key="4">
    <source>
        <dbReference type="Google" id="ProtNLM"/>
    </source>
</evidence>
<keyword evidence="1" id="KW-1133">Transmembrane helix</keyword>
<organism evidence="2 3">
    <name type="scientific">Acipenser oxyrinchus oxyrinchus</name>
    <dbReference type="NCBI Taxonomy" id="40147"/>
    <lineage>
        <taxon>Eukaryota</taxon>
        <taxon>Metazoa</taxon>
        <taxon>Chordata</taxon>
        <taxon>Craniata</taxon>
        <taxon>Vertebrata</taxon>
        <taxon>Euteleostomi</taxon>
        <taxon>Actinopterygii</taxon>
        <taxon>Chondrostei</taxon>
        <taxon>Acipenseriformes</taxon>
        <taxon>Acipenseridae</taxon>
        <taxon>Acipenser</taxon>
    </lineage>
</organism>
<protein>
    <recommendedName>
        <fullName evidence="4">Envelope glycoprotein</fullName>
    </recommendedName>
</protein>
<dbReference type="Proteomes" id="UP001230051">
    <property type="component" value="Unassembled WGS sequence"/>
</dbReference>
<reference evidence="2" key="1">
    <citation type="submission" date="2022-02" db="EMBL/GenBank/DDBJ databases">
        <title>Atlantic sturgeon de novo genome assembly.</title>
        <authorList>
            <person name="Stock M."/>
            <person name="Klopp C."/>
            <person name="Guiguen Y."/>
            <person name="Cabau C."/>
            <person name="Parinello H."/>
            <person name="Santidrian Yebra-Pimentel E."/>
            <person name="Kuhl H."/>
            <person name="Dirks R.P."/>
            <person name="Guessner J."/>
            <person name="Wuertz S."/>
            <person name="Du K."/>
            <person name="Schartl M."/>
        </authorList>
    </citation>
    <scope>NUCLEOTIDE SEQUENCE</scope>
    <source>
        <strain evidence="2">STURGEONOMICS-FGT-2020</strain>
        <tissue evidence="2">Whole blood</tissue>
    </source>
</reference>
<keyword evidence="1" id="KW-0812">Transmembrane</keyword>
<sequence length="148" mass="16857">MQPEIRAIRIMVMQNRMVLDMLLAEQGGVCHLVGEHCCTYIPDGDTNLTEVVQHLSTLREHLVNEHAHDTGGDPFSWIQSIFGFWGTNLFHWIIYGLVVIIALMILITCVKKLCTKTLDNALTMSLLTTENLRNEDNDPFRDMDDDVV</sequence>
<evidence type="ECO:0000256" key="1">
    <source>
        <dbReference type="SAM" id="Phobius"/>
    </source>
</evidence>
<dbReference type="SUPFAM" id="SSF58069">
    <property type="entry name" value="Virus ectodomain"/>
    <property type="match status" value="1"/>
</dbReference>